<dbReference type="PROSITE" id="PS00600">
    <property type="entry name" value="AA_TRANSFER_CLASS_3"/>
    <property type="match status" value="1"/>
</dbReference>
<evidence type="ECO:0000256" key="6">
    <source>
        <dbReference type="ARBA" id="ARBA00022679"/>
    </source>
</evidence>
<gene>
    <name evidence="10" type="ORF">FB468_1079</name>
</gene>
<dbReference type="InterPro" id="IPR050103">
    <property type="entry name" value="Class-III_PLP-dep_AT"/>
</dbReference>
<keyword evidence="7 9" id="KW-0663">Pyridoxal phosphate</keyword>
<sequence length="410" mass="43001">MTETTTQTATEIAIAQTERAAASNYAPVPLVLTEGNGATVTDIEGKTYLDFLGGFSTMLFGHRPPRITAAAHAQLDRLTLTARAFYNDELAACVTELTELAGFERVLLMNTGAEAIETAIKGARKWAHENRDLAADEGVIITFSRNFHGRTTTIISGSDDPVAREGYGPYTPGFVTVPFGDMDAVRSVAAASPVVAVLIEPVQGEAGVILPPEGFLQELRAFTAENNIVFIADEVQSGMGRTGKLFATEHFGVRPDLIAVGKVLSGGILPVSAVLGDSKFLGVFTPGSHGSTFGGSPFACAVTRSVVAELRDPAFLPGVVALGGVLSDALAELAELPEVTAVRSIGLWAGVDIDPEFAPAKAVAEALRARGVLVKDTQGKTLRMAPPAVATEGEVREAIRLLGESITSLR</sequence>
<dbReference type="EMBL" id="VFON01000001">
    <property type="protein sequence ID" value="TQL43064.1"/>
    <property type="molecule type" value="Genomic_DNA"/>
</dbReference>
<organism evidence="10 11">
    <name type="scientific">Leucobacter komagatae</name>
    <dbReference type="NCBI Taxonomy" id="55969"/>
    <lineage>
        <taxon>Bacteria</taxon>
        <taxon>Bacillati</taxon>
        <taxon>Actinomycetota</taxon>
        <taxon>Actinomycetes</taxon>
        <taxon>Micrococcales</taxon>
        <taxon>Microbacteriaceae</taxon>
        <taxon>Leucobacter</taxon>
    </lineage>
</organism>
<dbReference type="GO" id="GO:0042802">
    <property type="term" value="F:identical protein binding"/>
    <property type="evidence" value="ECO:0007669"/>
    <property type="project" value="TreeGrafter"/>
</dbReference>
<dbReference type="Gene3D" id="3.90.1150.10">
    <property type="entry name" value="Aspartate Aminotransferase, domain 1"/>
    <property type="match status" value="1"/>
</dbReference>
<dbReference type="GO" id="GO:0055129">
    <property type="term" value="P:L-proline biosynthetic process"/>
    <property type="evidence" value="ECO:0007669"/>
    <property type="project" value="UniProtKB-UniPathway"/>
</dbReference>
<dbReference type="AlphaFoldDB" id="A0A542Y4S1"/>
<keyword evidence="5" id="KW-0641">Proline biosynthesis</keyword>
<name>A0A542Y4S1_9MICO</name>
<evidence type="ECO:0000313" key="11">
    <source>
        <dbReference type="Proteomes" id="UP000319094"/>
    </source>
</evidence>
<comment type="pathway">
    <text evidence="2">Amino-acid biosynthesis; L-proline biosynthesis; L-glutamate 5-semialdehyde from L-ornithine: step 1/1.</text>
</comment>
<dbReference type="Pfam" id="PF00202">
    <property type="entry name" value="Aminotran_3"/>
    <property type="match status" value="1"/>
</dbReference>
<dbReference type="EC" id="2.6.1.13" evidence="3"/>
<dbReference type="CDD" id="cd00610">
    <property type="entry name" value="OAT_like"/>
    <property type="match status" value="1"/>
</dbReference>
<keyword evidence="6" id="KW-0808">Transferase</keyword>
<evidence type="ECO:0000256" key="5">
    <source>
        <dbReference type="ARBA" id="ARBA00022650"/>
    </source>
</evidence>
<dbReference type="Gene3D" id="3.40.640.10">
    <property type="entry name" value="Type I PLP-dependent aspartate aminotransferase-like (Major domain)"/>
    <property type="match status" value="1"/>
</dbReference>
<comment type="similarity">
    <text evidence="9">Belongs to the class-III pyridoxal-phosphate-dependent aminotransferase family.</text>
</comment>
<dbReference type="PIRSF" id="PIRSF000521">
    <property type="entry name" value="Transaminase_4ab_Lys_Orn"/>
    <property type="match status" value="1"/>
</dbReference>
<dbReference type="RefSeq" id="WP_141886433.1">
    <property type="nucleotide sequence ID" value="NZ_BAAAUY010000014.1"/>
</dbReference>
<dbReference type="NCBIfam" id="TIGR01885">
    <property type="entry name" value="Orn_aminotrans"/>
    <property type="match status" value="1"/>
</dbReference>
<evidence type="ECO:0000256" key="3">
    <source>
        <dbReference type="ARBA" id="ARBA00012924"/>
    </source>
</evidence>
<dbReference type="OrthoDB" id="9801052at2"/>
<reference evidence="10 11" key="1">
    <citation type="submission" date="2019-06" db="EMBL/GenBank/DDBJ databases">
        <title>Sequencing the genomes of 1000 actinobacteria strains.</title>
        <authorList>
            <person name="Klenk H.-P."/>
        </authorList>
    </citation>
    <scope>NUCLEOTIDE SEQUENCE [LARGE SCALE GENOMIC DNA]</scope>
    <source>
        <strain evidence="10 11">DSM 8803</strain>
    </source>
</reference>
<evidence type="ECO:0000256" key="1">
    <source>
        <dbReference type="ARBA" id="ARBA00001933"/>
    </source>
</evidence>
<dbReference type="InterPro" id="IPR049704">
    <property type="entry name" value="Aminotrans_3_PPA_site"/>
</dbReference>
<proteinExistence type="inferred from homology"/>
<dbReference type="PANTHER" id="PTHR11986">
    <property type="entry name" value="AMINOTRANSFERASE CLASS III"/>
    <property type="match status" value="1"/>
</dbReference>
<dbReference type="InterPro" id="IPR010164">
    <property type="entry name" value="Orn_aminotrans"/>
</dbReference>
<comment type="caution">
    <text evidence="10">The sequence shown here is derived from an EMBL/GenBank/DDBJ whole genome shotgun (WGS) entry which is preliminary data.</text>
</comment>
<dbReference type="SUPFAM" id="SSF53383">
    <property type="entry name" value="PLP-dependent transferases"/>
    <property type="match status" value="1"/>
</dbReference>
<keyword evidence="11" id="KW-1185">Reference proteome</keyword>
<keyword evidence="4" id="KW-0032">Aminotransferase</keyword>
<protein>
    <recommendedName>
        <fullName evidence="3">ornithine aminotransferase</fullName>
        <ecNumber evidence="3">2.6.1.13</ecNumber>
    </recommendedName>
    <alternativeName>
        <fullName evidence="8">Ornithine--oxo-acid aminotransferase</fullName>
    </alternativeName>
</protein>
<dbReference type="InterPro" id="IPR005814">
    <property type="entry name" value="Aminotrans_3"/>
</dbReference>
<evidence type="ECO:0000256" key="2">
    <source>
        <dbReference type="ARBA" id="ARBA00004998"/>
    </source>
</evidence>
<keyword evidence="5" id="KW-0028">Amino-acid biosynthesis</keyword>
<dbReference type="UniPathway" id="UPA00098">
    <property type="reaction ID" value="UER00358"/>
</dbReference>
<comment type="cofactor">
    <cofactor evidence="1">
        <name>pyridoxal 5'-phosphate</name>
        <dbReference type="ChEBI" id="CHEBI:597326"/>
    </cofactor>
</comment>
<dbReference type="Proteomes" id="UP000319094">
    <property type="component" value="Unassembled WGS sequence"/>
</dbReference>
<evidence type="ECO:0000256" key="8">
    <source>
        <dbReference type="ARBA" id="ARBA00030587"/>
    </source>
</evidence>
<evidence type="ECO:0000256" key="9">
    <source>
        <dbReference type="RuleBase" id="RU003560"/>
    </source>
</evidence>
<evidence type="ECO:0000256" key="4">
    <source>
        <dbReference type="ARBA" id="ARBA00022576"/>
    </source>
</evidence>
<dbReference type="PANTHER" id="PTHR11986:SF18">
    <property type="entry name" value="ORNITHINE AMINOTRANSFERASE, MITOCHONDRIAL"/>
    <property type="match status" value="1"/>
</dbReference>
<dbReference type="InterPro" id="IPR015421">
    <property type="entry name" value="PyrdxlP-dep_Trfase_major"/>
</dbReference>
<dbReference type="InterPro" id="IPR015422">
    <property type="entry name" value="PyrdxlP-dep_Trfase_small"/>
</dbReference>
<evidence type="ECO:0000313" key="10">
    <source>
        <dbReference type="EMBL" id="TQL43064.1"/>
    </source>
</evidence>
<dbReference type="GO" id="GO:0004587">
    <property type="term" value="F:ornithine aminotransferase activity"/>
    <property type="evidence" value="ECO:0007669"/>
    <property type="project" value="UniProtKB-EC"/>
</dbReference>
<accession>A0A542Y4S1</accession>
<dbReference type="GO" id="GO:0030170">
    <property type="term" value="F:pyridoxal phosphate binding"/>
    <property type="evidence" value="ECO:0007669"/>
    <property type="project" value="InterPro"/>
</dbReference>
<dbReference type="FunFam" id="3.40.640.10:FF:000011">
    <property type="entry name" value="Ornithine aminotransferase"/>
    <property type="match status" value="1"/>
</dbReference>
<evidence type="ECO:0000256" key="7">
    <source>
        <dbReference type="ARBA" id="ARBA00022898"/>
    </source>
</evidence>
<dbReference type="InterPro" id="IPR015424">
    <property type="entry name" value="PyrdxlP-dep_Trfase"/>
</dbReference>